<name>A0A016WAA4_9BILA</name>
<protein>
    <submittedName>
        <fullName evidence="1">Uncharacterized protein</fullName>
    </submittedName>
</protein>
<evidence type="ECO:0000313" key="1">
    <source>
        <dbReference type="EMBL" id="EYC36212.1"/>
    </source>
</evidence>
<keyword evidence="2" id="KW-1185">Reference proteome</keyword>
<sequence length="87" mass="9624">MGEPELQPPSLITHSATGDRIQMLGQRQCTYSFHDAPAKGKFYVANTSSNILGAEWISKMGIYALMDSFPSTDASSNQCRYHPPDKE</sequence>
<dbReference type="OrthoDB" id="5875875at2759"/>
<dbReference type="Proteomes" id="UP000024635">
    <property type="component" value="Unassembled WGS sequence"/>
</dbReference>
<reference evidence="2" key="1">
    <citation type="journal article" date="2015" name="Nat. Genet.">
        <title>The genome and transcriptome of the zoonotic hookworm Ancylostoma ceylanicum identify infection-specific gene families.</title>
        <authorList>
            <person name="Schwarz E.M."/>
            <person name="Hu Y."/>
            <person name="Antoshechkin I."/>
            <person name="Miller M.M."/>
            <person name="Sternberg P.W."/>
            <person name="Aroian R.V."/>
        </authorList>
    </citation>
    <scope>NUCLEOTIDE SEQUENCE</scope>
    <source>
        <strain evidence="2">HY135</strain>
    </source>
</reference>
<evidence type="ECO:0000313" key="2">
    <source>
        <dbReference type="Proteomes" id="UP000024635"/>
    </source>
</evidence>
<comment type="caution">
    <text evidence="1">The sequence shown here is derived from an EMBL/GenBank/DDBJ whole genome shotgun (WGS) entry which is preliminary data.</text>
</comment>
<gene>
    <name evidence="1" type="primary">Acey_s0921.g3047</name>
    <name evidence="1" type="ORF">Y032_0921g3047</name>
</gene>
<dbReference type="EMBL" id="JARK01000521">
    <property type="protein sequence ID" value="EYC36212.1"/>
    <property type="molecule type" value="Genomic_DNA"/>
</dbReference>
<organism evidence="1 2">
    <name type="scientific">Ancylostoma ceylanicum</name>
    <dbReference type="NCBI Taxonomy" id="53326"/>
    <lineage>
        <taxon>Eukaryota</taxon>
        <taxon>Metazoa</taxon>
        <taxon>Ecdysozoa</taxon>
        <taxon>Nematoda</taxon>
        <taxon>Chromadorea</taxon>
        <taxon>Rhabditida</taxon>
        <taxon>Rhabditina</taxon>
        <taxon>Rhabditomorpha</taxon>
        <taxon>Strongyloidea</taxon>
        <taxon>Ancylostomatidae</taxon>
        <taxon>Ancylostomatinae</taxon>
        <taxon>Ancylostoma</taxon>
    </lineage>
</organism>
<accession>A0A016WAA4</accession>
<proteinExistence type="predicted"/>
<dbReference type="AlphaFoldDB" id="A0A016WAA4"/>